<evidence type="ECO:0000313" key="2">
    <source>
        <dbReference type="Proteomes" id="UP001060085"/>
    </source>
</evidence>
<gene>
    <name evidence="1" type="ORF">M9H77_12805</name>
</gene>
<evidence type="ECO:0000313" key="1">
    <source>
        <dbReference type="EMBL" id="KAI5672441.1"/>
    </source>
</evidence>
<dbReference type="Proteomes" id="UP001060085">
    <property type="component" value="Linkage Group LG03"/>
</dbReference>
<keyword evidence="2" id="KW-1185">Reference proteome</keyword>
<accession>A0ACC0BIG8</accession>
<name>A0ACC0BIG8_CATRO</name>
<comment type="caution">
    <text evidence="1">The sequence shown here is derived from an EMBL/GenBank/DDBJ whole genome shotgun (WGS) entry which is preliminary data.</text>
</comment>
<reference evidence="2" key="1">
    <citation type="journal article" date="2023" name="Nat. Plants">
        <title>Single-cell RNA sequencing provides a high-resolution roadmap for understanding the multicellular compartmentation of specialized metabolism.</title>
        <authorList>
            <person name="Sun S."/>
            <person name="Shen X."/>
            <person name="Li Y."/>
            <person name="Li Y."/>
            <person name="Wang S."/>
            <person name="Li R."/>
            <person name="Zhang H."/>
            <person name="Shen G."/>
            <person name="Guo B."/>
            <person name="Wei J."/>
            <person name="Xu J."/>
            <person name="St-Pierre B."/>
            <person name="Chen S."/>
            <person name="Sun C."/>
        </authorList>
    </citation>
    <scope>NUCLEOTIDE SEQUENCE [LARGE SCALE GENOMIC DNA]</scope>
</reference>
<sequence>MLTIIFWDNGVKGYIARSSIDRPPNDEEEIILMNKKEYPSLKPFQQMDFIDDQTDCEDDDKGCVGAIDGTNIWACIFGKDIEAYWTKKYTISQNVLAEVDHDMYLSTYTLDLK</sequence>
<proteinExistence type="predicted"/>
<protein>
    <submittedName>
        <fullName evidence="1">Uncharacterized protein</fullName>
    </submittedName>
</protein>
<organism evidence="1 2">
    <name type="scientific">Catharanthus roseus</name>
    <name type="common">Madagascar periwinkle</name>
    <name type="synonym">Vinca rosea</name>
    <dbReference type="NCBI Taxonomy" id="4058"/>
    <lineage>
        <taxon>Eukaryota</taxon>
        <taxon>Viridiplantae</taxon>
        <taxon>Streptophyta</taxon>
        <taxon>Embryophyta</taxon>
        <taxon>Tracheophyta</taxon>
        <taxon>Spermatophyta</taxon>
        <taxon>Magnoliopsida</taxon>
        <taxon>eudicotyledons</taxon>
        <taxon>Gunneridae</taxon>
        <taxon>Pentapetalae</taxon>
        <taxon>asterids</taxon>
        <taxon>lamiids</taxon>
        <taxon>Gentianales</taxon>
        <taxon>Apocynaceae</taxon>
        <taxon>Rauvolfioideae</taxon>
        <taxon>Vinceae</taxon>
        <taxon>Catharanthinae</taxon>
        <taxon>Catharanthus</taxon>
    </lineage>
</organism>
<dbReference type="EMBL" id="CM044703">
    <property type="protein sequence ID" value="KAI5672441.1"/>
    <property type="molecule type" value="Genomic_DNA"/>
</dbReference>